<evidence type="ECO:0000313" key="3">
    <source>
        <dbReference type="Proteomes" id="UP000539473"/>
    </source>
</evidence>
<evidence type="ECO:0000313" key="1">
    <source>
        <dbReference type="EMBL" id="GHF42509.1"/>
    </source>
</evidence>
<reference evidence="4" key="2">
    <citation type="journal article" date="2019" name="Int. J. Syst. Evol. Microbiol.">
        <title>The Global Catalogue of Microorganisms (GCM) 10K type strain sequencing project: providing services to taxonomists for standard genome sequencing and annotation.</title>
        <authorList>
            <consortium name="The Broad Institute Genomics Platform"/>
            <consortium name="The Broad Institute Genome Sequencing Center for Infectious Disease"/>
            <person name="Wu L."/>
            <person name="Ma J."/>
        </authorList>
    </citation>
    <scope>NUCLEOTIDE SEQUENCE [LARGE SCALE GENOMIC DNA]</scope>
    <source>
        <strain evidence="4">CGMCC 1.18437</strain>
    </source>
</reference>
<dbReference type="EMBL" id="JACHFK010000004">
    <property type="protein sequence ID" value="MBB5376650.1"/>
    <property type="molecule type" value="Genomic_DNA"/>
</dbReference>
<evidence type="ECO:0000313" key="4">
    <source>
        <dbReference type="Proteomes" id="UP000619376"/>
    </source>
</evidence>
<dbReference type="EMBL" id="BNAJ01000004">
    <property type="protein sequence ID" value="GHF42509.1"/>
    <property type="molecule type" value="Genomic_DNA"/>
</dbReference>
<dbReference type="RefSeq" id="WP_184111415.1">
    <property type="nucleotide sequence ID" value="NZ_BNAJ01000004.1"/>
</dbReference>
<gene>
    <name evidence="1" type="ORF">GCM10017781_18520</name>
    <name evidence="2" type="ORF">HNQ07_002114</name>
</gene>
<dbReference type="Proteomes" id="UP000619376">
    <property type="component" value="Unassembled WGS sequence"/>
</dbReference>
<accession>A0A7W8KEX2</accession>
<dbReference type="Proteomes" id="UP000539473">
    <property type="component" value="Unassembled WGS sequence"/>
</dbReference>
<reference evidence="2 3" key="3">
    <citation type="submission" date="2020-08" db="EMBL/GenBank/DDBJ databases">
        <title>Genomic Encyclopedia of Type Strains, Phase IV (KMG-IV): sequencing the most valuable type-strain genomes for metagenomic binning, comparative biology and taxonomic classification.</title>
        <authorList>
            <person name="Goeker M."/>
        </authorList>
    </citation>
    <scope>NUCLEOTIDE SEQUENCE [LARGE SCALE GENOMIC DNA]</scope>
    <source>
        <strain evidence="2 3">DSM 27521</strain>
    </source>
</reference>
<reference evidence="1" key="1">
    <citation type="journal article" date="2014" name="Int. J. Syst. Evol. Microbiol.">
        <title>Complete genome of a new Firmicutes species belonging to the dominant human colonic microbiota ('Ruminococcus bicirculans') reveals two chromosomes and a selective capacity to utilize plant glucans.</title>
        <authorList>
            <consortium name="NISC Comparative Sequencing Program"/>
            <person name="Wegmann U."/>
            <person name="Louis P."/>
            <person name="Goesmann A."/>
            <person name="Henrissat B."/>
            <person name="Duncan S.H."/>
            <person name="Flint H.J."/>
        </authorList>
    </citation>
    <scope>NUCLEOTIDE SEQUENCE</scope>
    <source>
        <strain evidence="1">CGMCC 1.18437</strain>
    </source>
</reference>
<sequence>MVGDYGSWGSKIVIISAFREAEEQAVAAASSHPDVQTLAARTDVAIRDARTRTRMQLHARGYTDTEIDDALIEFSRLQ</sequence>
<reference evidence="1" key="4">
    <citation type="submission" date="2024-05" db="EMBL/GenBank/DDBJ databases">
        <authorList>
            <person name="Sun Q."/>
            <person name="Zhou Y."/>
        </authorList>
    </citation>
    <scope>NUCLEOTIDE SEQUENCE</scope>
    <source>
        <strain evidence="1">CGMCC 1.18437</strain>
    </source>
</reference>
<dbReference type="AlphaFoldDB" id="A0A7W8KEX2"/>
<comment type="caution">
    <text evidence="2">The sequence shown here is derived from an EMBL/GenBank/DDBJ whole genome shotgun (WGS) entry which is preliminary data.</text>
</comment>
<proteinExistence type="predicted"/>
<organism evidence="2 3">
    <name type="scientific">Deinococcus metalli</name>
    <dbReference type="NCBI Taxonomy" id="1141878"/>
    <lineage>
        <taxon>Bacteria</taxon>
        <taxon>Thermotogati</taxon>
        <taxon>Deinococcota</taxon>
        <taxon>Deinococci</taxon>
        <taxon>Deinococcales</taxon>
        <taxon>Deinococcaceae</taxon>
        <taxon>Deinococcus</taxon>
    </lineage>
</organism>
<protein>
    <submittedName>
        <fullName evidence="2">Uncharacterized protein</fullName>
    </submittedName>
</protein>
<name>A0A7W8KEX2_9DEIO</name>
<keyword evidence="4" id="KW-1185">Reference proteome</keyword>
<evidence type="ECO:0000313" key="2">
    <source>
        <dbReference type="EMBL" id="MBB5376650.1"/>
    </source>
</evidence>